<dbReference type="AlphaFoldDB" id="A0A0F5IPJ0"/>
<organism evidence="2 3">
    <name type="scientific">Parabacteroides gordonii MS-1 = DSM 23371</name>
    <dbReference type="NCBI Taxonomy" id="1203610"/>
    <lineage>
        <taxon>Bacteria</taxon>
        <taxon>Pseudomonadati</taxon>
        <taxon>Bacteroidota</taxon>
        <taxon>Bacteroidia</taxon>
        <taxon>Bacteroidales</taxon>
        <taxon>Tannerellaceae</taxon>
        <taxon>Parabacteroides</taxon>
    </lineage>
</organism>
<keyword evidence="1" id="KW-0812">Transmembrane</keyword>
<reference evidence="2 3" key="1">
    <citation type="submission" date="2013-04" db="EMBL/GenBank/DDBJ databases">
        <title>The Genome Sequence of Parabacteroides gordonii DSM 23371.</title>
        <authorList>
            <consortium name="The Broad Institute Genomics Platform"/>
            <person name="Earl A."/>
            <person name="Ward D."/>
            <person name="Feldgarden M."/>
            <person name="Gevers D."/>
            <person name="Martens E."/>
            <person name="Sakamoto M."/>
            <person name="Benno Y."/>
            <person name="Suzuki N."/>
            <person name="Matsunaga N."/>
            <person name="Koshihara K."/>
            <person name="Seki M."/>
            <person name="Komiya H."/>
            <person name="Walker B."/>
            <person name="Young S."/>
            <person name="Zeng Q."/>
            <person name="Gargeya S."/>
            <person name="Fitzgerald M."/>
            <person name="Haas B."/>
            <person name="Abouelleil A."/>
            <person name="Allen A.W."/>
            <person name="Alvarado L."/>
            <person name="Arachchi H.M."/>
            <person name="Berlin A.M."/>
            <person name="Chapman S.B."/>
            <person name="Gainer-Dewar J."/>
            <person name="Goldberg J."/>
            <person name="Griggs A."/>
            <person name="Gujja S."/>
            <person name="Hansen M."/>
            <person name="Howarth C."/>
            <person name="Imamovic A."/>
            <person name="Ireland A."/>
            <person name="Larimer J."/>
            <person name="McCowan C."/>
            <person name="Murphy C."/>
            <person name="Pearson M."/>
            <person name="Poon T.W."/>
            <person name="Priest M."/>
            <person name="Roberts A."/>
            <person name="Saif S."/>
            <person name="Shea T."/>
            <person name="Sisk P."/>
            <person name="Sykes S."/>
            <person name="Wortman J."/>
            <person name="Nusbaum C."/>
            <person name="Birren B."/>
        </authorList>
    </citation>
    <scope>NUCLEOTIDE SEQUENCE [LARGE SCALE GENOMIC DNA]</scope>
    <source>
        <strain evidence="2 3">MS-1</strain>
    </source>
</reference>
<evidence type="ECO:0000313" key="3">
    <source>
        <dbReference type="Proteomes" id="UP000033035"/>
    </source>
</evidence>
<comment type="caution">
    <text evidence="2">The sequence shown here is derived from an EMBL/GenBank/DDBJ whole genome shotgun (WGS) entry which is preliminary data.</text>
</comment>
<evidence type="ECO:0000256" key="1">
    <source>
        <dbReference type="SAM" id="Phobius"/>
    </source>
</evidence>
<feature type="transmembrane region" description="Helical" evidence="1">
    <location>
        <begin position="28"/>
        <end position="49"/>
    </location>
</feature>
<keyword evidence="3" id="KW-1185">Reference proteome</keyword>
<evidence type="ECO:0000313" key="2">
    <source>
        <dbReference type="EMBL" id="KKB47413.1"/>
    </source>
</evidence>
<dbReference type="HOGENOM" id="CLU_173883_0_0_10"/>
<dbReference type="Proteomes" id="UP000033035">
    <property type="component" value="Unassembled WGS sequence"/>
</dbReference>
<dbReference type="PATRIC" id="fig|1203610.3.peg.5164"/>
<dbReference type="InterPro" id="IPR025050">
    <property type="entry name" value="TraL_transposon"/>
</dbReference>
<dbReference type="EMBL" id="AQHW01000029">
    <property type="protein sequence ID" value="KKB47413.1"/>
    <property type="molecule type" value="Genomic_DNA"/>
</dbReference>
<protein>
    <recommendedName>
        <fullName evidence="4">DUF3989 domain-containing protein</fullName>
    </recommendedName>
</protein>
<dbReference type="Pfam" id="PF13150">
    <property type="entry name" value="TraL_transposon"/>
    <property type="match status" value="1"/>
</dbReference>
<proteinExistence type="predicted"/>
<keyword evidence="1" id="KW-0472">Membrane</keyword>
<name>A0A0F5IPJ0_9BACT</name>
<dbReference type="RefSeq" id="WP_028728695.1">
    <property type="nucleotide sequence ID" value="NZ_AUAE01000035.1"/>
</dbReference>
<accession>A0A0F5IPJ0</accession>
<keyword evidence="1" id="KW-1133">Transmembrane helix</keyword>
<dbReference type="GeneID" id="79860801"/>
<dbReference type="STRING" id="1203610.HMPREF1536_05057"/>
<evidence type="ECO:0008006" key="4">
    <source>
        <dbReference type="Google" id="ProtNLM"/>
    </source>
</evidence>
<sequence>MIRKFITKAQDWADGKLRRLAGRISPDMRVAIILVMLAAFGALSVYMTVSSIYRIGRNDGKELGIEHIRRLQLPNDSIINPFESGRHGTGGEVE</sequence>
<gene>
    <name evidence="2" type="ORF">HMPREF1536_05057</name>
</gene>